<dbReference type="InterPro" id="IPR047210">
    <property type="entry name" value="TPP_PYR_POXB-like"/>
</dbReference>
<dbReference type="InterPro" id="IPR011766">
    <property type="entry name" value="TPP_enzyme_TPP-bd"/>
</dbReference>
<feature type="site" description="Moves into active site upon enzyme activation, plays a role in electron transfer" evidence="3">
    <location>
        <position position="468"/>
    </location>
</feature>
<feature type="binding site" evidence="3">
    <location>
        <begin position="275"/>
        <end position="279"/>
    </location>
    <ligand>
        <name>FAD</name>
        <dbReference type="ChEBI" id="CHEBI:57692"/>
    </ligand>
</feature>
<dbReference type="InterPro" id="IPR029035">
    <property type="entry name" value="DHS-like_NAD/FAD-binding_dom"/>
</dbReference>
<keyword evidence="9" id="KW-1185">Reference proteome</keyword>
<comment type="cofactor">
    <cofactor evidence="3">
        <name>FAD</name>
        <dbReference type="ChEBI" id="CHEBI:57692"/>
    </cofactor>
    <text evidence="3">Binds 1 FAD per subunit.</text>
</comment>
<dbReference type="SUPFAM" id="SSF52467">
    <property type="entry name" value="DHS-like NAD/FAD-binding domain"/>
    <property type="match status" value="1"/>
</dbReference>
<dbReference type="Proteomes" id="UP000183947">
    <property type="component" value="Unassembled WGS sequence"/>
</dbReference>
<dbReference type="CDD" id="cd07039">
    <property type="entry name" value="TPP_PYR_POX"/>
    <property type="match status" value="1"/>
</dbReference>
<feature type="binding site" evidence="3">
    <location>
        <position position="436"/>
    </location>
    <ligand>
        <name>Mg(2+)</name>
        <dbReference type="ChEBI" id="CHEBI:18420"/>
    </ligand>
</feature>
<keyword evidence="3" id="KW-0274">FAD</keyword>
<dbReference type="InterPro" id="IPR047212">
    <property type="entry name" value="TPP_POXB-like"/>
</dbReference>
<comment type="domain">
    <text evidence="3">Has 4 domains; the Pyr domain which binds the pyrimidine moiety of the thiamine pyrophosphate cofactor, the FAD-binding domain, the PP-binding domain which binds the pyrophosphate portion of thiamine pyrophosphate and the C-terminal membrane binding region. The C-terminus is held closely against the rest of the protein and covers the active site; during activation it unfolds from the rest of the protein and forms an amphipathic helix upon membrane binding, exposing the active site.</text>
</comment>
<dbReference type="InterPro" id="IPR047211">
    <property type="entry name" value="POXB-like"/>
</dbReference>
<feature type="binding site" evidence="3">
    <location>
        <begin position="463"/>
        <end position="469"/>
    </location>
    <ligand>
        <name>thiamine diphosphate</name>
        <dbReference type="ChEBI" id="CHEBI:58937"/>
    </ligand>
</feature>
<dbReference type="Pfam" id="PF02775">
    <property type="entry name" value="TPP_enzyme_C"/>
    <property type="match status" value="1"/>
</dbReference>
<protein>
    <recommendedName>
        <fullName evidence="3">Pyruvate dehydrogenase [ubiquinone]</fullName>
        <ecNumber evidence="3">1.2.5.1</ecNumber>
    </recommendedName>
    <alternativeName>
        <fullName evidence="3">Pyruvate oxidase</fullName>
        <shortName evidence="3">POX</shortName>
    </alternativeName>
    <alternativeName>
        <fullName evidence="3">Pyruvate:ubiquinone-8 oxidoreductase</fullName>
    </alternativeName>
</protein>
<feature type="binding site" evidence="3">
    <location>
        <position position="463"/>
    </location>
    <ligand>
        <name>Mg(2+)</name>
        <dbReference type="ChEBI" id="CHEBI:18420"/>
    </ligand>
</feature>
<dbReference type="STRING" id="1121959.SAMN02746009_01178"/>
<evidence type="ECO:0000259" key="5">
    <source>
        <dbReference type="Pfam" id="PF00205"/>
    </source>
</evidence>
<comment type="cofactor">
    <cofactor evidence="3">
        <name>thiamine diphosphate</name>
        <dbReference type="ChEBI" id="CHEBI:58937"/>
    </cofactor>
    <text evidence="3">Binds 1 thiamine pyrophosphate per subunit.</text>
</comment>
<dbReference type="PROSITE" id="PS00187">
    <property type="entry name" value="TPP_ENZYMES"/>
    <property type="match status" value="1"/>
</dbReference>
<evidence type="ECO:0000256" key="2">
    <source>
        <dbReference type="ARBA" id="ARBA00023052"/>
    </source>
</evidence>
<feature type="domain" description="Thiamine pyrophosphate enzyme N-terminal TPP-binding" evidence="7">
    <location>
        <begin position="5"/>
        <end position="115"/>
    </location>
</feature>
<feature type="binding site" evidence="3">
    <location>
        <begin position="436"/>
        <end position="438"/>
    </location>
    <ligand>
        <name>thiamine diphosphate</name>
        <dbReference type="ChEBI" id="CHEBI:58937"/>
    </ligand>
</feature>
<dbReference type="GO" id="GO:0000287">
    <property type="term" value="F:magnesium ion binding"/>
    <property type="evidence" value="ECO:0007669"/>
    <property type="project" value="UniProtKB-UniRule"/>
</dbReference>
<keyword evidence="3" id="KW-0175">Coiled coil</keyword>
<name>A0A1M6TPH5_9BACT</name>
<keyword evidence="3" id="KW-0446">Lipid-binding</keyword>
<reference evidence="9" key="1">
    <citation type="submission" date="2016-11" db="EMBL/GenBank/DDBJ databases">
        <authorList>
            <person name="Varghese N."/>
            <person name="Submissions S."/>
        </authorList>
    </citation>
    <scope>NUCLEOTIDE SEQUENCE [LARGE SCALE GENOMIC DNA]</scope>
    <source>
        <strain evidence="9">DSM 18569</strain>
    </source>
</reference>
<comment type="caution">
    <text evidence="3">Lacks conserved residue(s) required for the propagation of feature annotation.</text>
</comment>
<dbReference type="GO" id="GO:0005886">
    <property type="term" value="C:plasma membrane"/>
    <property type="evidence" value="ECO:0007669"/>
    <property type="project" value="UniProtKB-SubCell"/>
</dbReference>
<proteinExistence type="inferred from homology"/>
<dbReference type="InterPro" id="IPR012000">
    <property type="entry name" value="Thiamin_PyroP_enz_cen_dom"/>
</dbReference>
<keyword evidence="3 8" id="KW-0670">Pyruvate</keyword>
<evidence type="ECO:0000259" key="7">
    <source>
        <dbReference type="Pfam" id="PF02776"/>
    </source>
</evidence>
<dbReference type="GO" id="GO:0052737">
    <property type="term" value="F:pyruvate dehydrogenase (quinone) activity"/>
    <property type="evidence" value="ECO:0007669"/>
    <property type="project" value="UniProtKB-UniRule"/>
</dbReference>
<dbReference type="HAMAP" id="MF_00850">
    <property type="entry name" value="POX"/>
    <property type="match status" value="1"/>
</dbReference>
<keyword evidence="3" id="KW-0460">Magnesium</keyword>
<evidence type="ECO:0000313" key="9">
    <source>
        <dbReference type="Proteomes" id="UP000183947"/>
    </source>
</evidence>
<dbReference type="GO" id="GO:0042867">
    <property type="term" value="P:pyruvate catabolic process"/>
    <property type="evidence" value="ECO:0007669"/>
    <property type="project" value="UniProtKB-UniRule"/>
</dbReference>
<dbReference type="GO" id="GO:0050660">
    <property type="term" value="F:flavin adenine dinucleotide binding"/>
    <property type="evidence" value="ECO:0007669"/>
    <property type="project" value="UniProtKB-UniRule"/>
</dbReference>
<keyword evidence="3" id="KW-0547">Nucleotide-binding</keyword>
<comment type="similarity">
    <text evidence="1 3 4">Belongs to the TPP enzyme family.</text>
</comment>
<dbReference type="Gene3D" id="3.40.50.1220">
    <property type="entry name" value="TPP-binding domain"/>
    <property type="match status" value="1"/>
</dbReference>
<dbReference type="EC" id="1.2.5.1" evidence="3"/>
<evidence type="ECO:0000313" key="8">
    <source>
        <dbReference type="EMBL" id="SHK58708.1"/>
    </source>
</evidence>
<keyword evidence="2 3" id="KW-0786">Thiamine pyrophosphate</keyword>
<feature type="binding site" evidence="3">
    <location>
        <position position="293"/>
    </location>
    <ligand>
        <name>FAD</name>
        <dbReference type="ChEBI" id="CHEBI:57692"/>
    </ligand>
</feature>
<sequence>MAKKTVSEIIVDTIVAAGVTRVYGVVGDSLNGITEEIRKRDGIEWIHVRNEEAGAFAAGAEAHLTGALAVCAGSCGPGNTHLLNGLYDCHRSRVPVLAIAAQIPSIEIGTQYFQETHPETTFKECSAYCELISLPDQAVRTTEIAIQTALTQRGVAVLVVPGDISHEKAEAPAPRLPVLRSRPTLVPALEDLRAAADLLNTCSRVTIMAGAGCAGAHAELLQVAEMLGAPVVHALRGKEYVEPNNPYDVGMSGLLGFTSGYHALMDADAMLMLGTDFPYTQFLPQETRNVQIDVRGEHIGRRARIEVGLVGDVAATLQALLPLLNHKQDRAHLEKAQENYRAARQDLDELATGEAGDTSMHPQYVARLLNEQAAEDAIFTCDVGTPTIWAARYLRFNGQRRLIGSFNHGSMANAMPQALGAQLTYPGRQVIALAGDGGFAMLLGELLTLKQLKTPVKIVIFNNNSLGFVELEMKAAGILEYGTELENPNFAALAEAAGVRGIRVADPAELPQAIADMLAHPGPVILDAVVKRAELSMPPTIEAAQVKGFSLYALKAIMSGRGDEILELAKTNLLR</sequence>
<dbReference type="OrthoDB" id="4494979at2"/>
<feature type="binding site" evidence="3">
    <location>
        <begin position="409"/>
        <end position="411"/>
    </location>
    <ligand>
        <name>thiamine diphosphate</name>
        <dbReference type="ChEBI" id="CHEBI:58937"/>
    </ligand>
</feature>
<gene>
    <name evidence="3" type="primary">poxB</name>
    <name evidence="8" type="ORF">SAMN02746009_01178</name>
</gene>
<dbReference type="EMBL" id="FRAS01000004">
    <property type="protein sequence ID" value="SHK58708.1"/>
    <property type="molecule type" value="Genomic_DNA"/>
</dbReference>
<organism evidence="8 9">
    <name type="scientific">Hymenobacter psychrotolerans DSM 18569</name>
    <dbReference type="NCBI Taxonomy" id="1121959"/>
    <lineage>
        <taxon>Bacteria</taxon>
        <taxon>Pseudomonadati</taxon>
        <taxon>Bacteroidota</taxon>
        <taxon>Cytophagia</taxon>
        <taxon>Cytophagales</taxon>
        <taxon>Hymenobacteraceae</taxon>
        <taxon>Hymenobacter</taxon>
    </lineage>
</organism>
<dbReference type="InterPro" id="IPR044261">
    <property type="entry name" value="Pyruvate_dehydrogenase"/>
</dbReference>
<keyword evidence="3" id="KW-0560">Oxidoreductase</keyword>
<keyword evidence="3" id="KW-0285">Flavoprotein</keyword>
<keyword evidence="3" id="KW-0472">Membrane</keyword>
<feature type="domain" description="Thiamine pyrophosphate enzyme central" evidence="5">
    <location>
        <begin position="193"/>
        <end position="320"/>
    </location>
</feature>
<dbReference type="NCBIfam" id="NF006591">
    <property type="entry name" value="PRK09124.1"/>
    <property type="match status" value="1"/>
</dbReference>
<keyword evidence="3" id="KW-1003">Cell membrane</keyword>
<comment type="subcellular location">
    <subcellularLocation>
        <location evidence="3">Cell membrane</location>
        <topology evidence="3">Peripheral membrane protein</topology>
        <orientation evidence="3">Cytoplasmic side</orientation>
    </subcellularLocation>
</comment>
<feature type="region of interest" description="Membrane-binding domain" evidence="3">
    <location>
        <begin position="534"/>
        <end position="575"/>
    </location>
</feature>
<keyword evidence="3" id="KW-0479">Metal-binding</keyword>
<dbReference type="RefSeq" id="WP_073282071.1">
    <property type="nucleotide sequence ID" value="NZ_FRAS01000004.1"/>
</dbReference>
<comment type="subunit">
    <text evidence="3">Homotetramer.</text>
</comment>
<evidence type="ECO:0000256" key="1">
    <source>
        <dbReference type="ARBA" id="ARBA00007812"/>
    </source>
</evidence>
<evidence type="ECO:0000256" key="3">
    <source>
        <dbReference type="HAMAP-Rule" id="MF_00850"/>
    </source>
</evidence>
<comment type="catalytic activity">
    <reaction evidence="3">
        <text>a ubiquinone + pyruvate + H2O = a ubiquinol + acetate + CO2</text>
        <dbReference type="Rhea" id="RHEA:27405"/>
        <dbReference type="Rhea" id="RHEA-COMP:9565"/>
        <dbReference type="Rhea" id="RHEA-COMP:9566"/>
        <dbReference type="ChEBI" id="CHEBI:15361"/>
        <dbReference type="ChEBI" id="CHEBI:15377"/>
        <dbReference type="ChEBI" id="CHEBI:16389"/>
        <dbReference type="ChEBI" id="CHEBI:16526"/>
        <dbReference type="ChEBI" id="CHEBI:17976"/>
        <dbReference type="ChEBI" id="CHEBI:30089"/>
        <dbReference type="EC" id="1.2.5.1"/>
    </reaction>
</comment>
<dbReference type="GO" id="GO:0048039">
    <property type="term" value="F:ubiquinone binding"/>
    <property type="evidence" value="ECO:0007669"/>
    <property type="project" value="UniProtKB-UniRule"/>
</dbReference>
<dbReference type="InterPro" id="IPR000399">
    <property type="entry name" value="TPP-bd_CS"/>
</dbReference>
<comment type="activity regulation">
    <text evidence="3">The C-terminus inhibits activity; it has to move for the enzyme to be active. Activated by lipid-binding, which occurs via the C-terminus.</text>
</comment>
<keyword evidence="3" id="KW-0830">Ubiquinone</keyword>
<comment type="cofactor">
    <cofactor evidence="3">
        <name>Mg(2+)</name>
        <dbReference type="ChEBI" id="CHEBI:18420"/>
    </cofactor>
    <text evidence="3">Binds 1 Mg(2+) ion per subunit.</text>
</comment>
<feature type="region of interest" description="FAD-binding domain" evidence="3">
    <location>
        <begin position="184"/>
        <end position="335"/>
    </location>
</feature>
<comment type="function">
    <text evidence="3">A peripheral cell membrane enzyme that catalyzes the oxidative decarboxylation of pyruvate to form acetate and CO(2). It channels electrons from the cytoplasm to the respiratory chain at the cell membrane via ubiquinone.</text>
</comment>
<dbReference type="CDD" id="cd02014">
    <property type="entry name" value="TPP_POX"/>
    <property type="match status" value="1"/>
</dbReference>
<dbReference type="GO" id="GO:0008289">
    <property type="term" value="F:lipid binding"/>
    <property type="evidence" value="ECO:0007669"/>
    <property type="project" value="UniProtKB-UniRule"/>
</dbReference>
<accession>A0A1M6TPH5</accession>
<dbReference type="InterPro" id="IPR012001">
    <property type="entry name" value="Thiamin_PyroP_enz_TPP-bd_dom"/>
</dbReference>
<feature type="binding site" evidence="3">
    <location>
        <position position="51"/>
    </location>
    <ligand>
        <name>thiamine diphosphate</name>
        <dbReference type="ChEBI" id="CHEBI:58937"/>
    </ligand>
</feature>
<dbReference type="Pfam" id="PF02776">
    <property type="entry name" value="TPP_enzyme_N"/>
    <property type="match status" value="1"/>
</dbReference>
<dbReference type="GO" id="GO:0030976">
    <property type="term" value="F:thiamine pyrophosphate binding"/>
    <property type="evidence" value="ECO:0007669"/>
    <property type="project" value="UniProtKB-UniRule"/>
</dbReference>
<feature type="domain" description="Thiamine pyrophosphate enzyme TPP-binding" evidence="6">
    <location>
        <begin position="382"/>
        <end position="527"/>
    </location>
</feature>
<evidence type="ECO:0000256" key="4">
    <source>
        <dbReference type="RuleBase" id="RU362132"/>
    </source>
</evidence>
<dbReference type="Gene3D" id="3.40.50.970">
    <property type="match status" value="2"/>
</dbReference>
<dbReference type="PANTHER" id="PTHR42981">
    <property type="entry name" value="PYRUVATE DEHYDROGENASE [UBIQUINONE]"/>
    <property type="match status" value="1"/>
</dbReference>
<dbReference type="PANTHER" id="PTHR42981:SF2">
    <property type="entry name" value="PYRUVATE DEHYDROGENASE [UBIQUINONE]"/>
    <property type="match status" value="1"/>
</dbReference>
<dbReference type="SUPFAM" id="SSF52518">
    <property type="entry name" value="Thiamin diphosphate-binding fold (THDP-binding)"/>
    <property type="match status" value="2"/>
</dbReference>
<feature type="coiled-coil region" evidence="3">
    <location>
        <begin position="326"/>
        <end position="353"/>
    </location>
</feature>
<dbReference type="AlphaFoldDB" id="A0A1M6TPH5"/>
<dbReference type="InterPro" id="IPR029061">
    <property type="entry name" value="THDP-binding"/>
</dbReference>
<dbReference type="Pfam" id="PF00205">
    <property type="entry name" value="TPP_enzyme_M"/>
    <property type="match status" value="1"/>
</dbReference>
<evidence type="ECO:0000259" key="6">
    <source>
        <dbReference type="Pfam" id="PF02775"/>
    </source>
</evidence>